<dbReference type="PANTHER" id="PTHR48073:SF5">
    <property type="entry name" value="O-SUCCINYLBENZOATE SYNTHASE"/>
    <property type="match status" value="1"/>
</dbReference>
<dbReference type="GO" id="GO:0046872">
    <property type="term" value="F:metal ion binding"/>
    <property type="evidence" value="ECO:0007669"/>
    <property type="project" value="UniProtKB-KW"/>
</dbReference>
<dbReference type="PANTHER" id="PTHR48073">
    <property type="entry name" value="O-SUCCINYLBENZOATE SYNTHASE-RELATED"/>
    <property type="match status" value="1"/>
</dbReference>
<organism evidence="8 9">
    <name type="scientific">Sulfobacillus acidophilus (strain ATCC 700253 / DSM 10332 / NAL)</name>
    <dbReference type="NCBI Taxonomy" id="679936"/>
    <lineage>
        <taxon>Bacteria</taxon>
        <taxon>Bacillati</taxon>
        <taxon>Bacillota</taxon>
        <taxon>Clostridia</taxon>
        <taxon>Eubacteriales</taxon>
        <taxon>Clostridiales Family XVII. Incertae Sedis</taxon>
        <taxon>Sulfobacillus</taxon>
    </lineage>
</organism>
<dbReference type="InterPro" id="IPR036849">
    <property type="entry name" value="Enolase-like_C_sf"/>
</dbReference>
<proteinExistence type="predicted"/>
<evidence type="ECO:0000256" key="6">
    <source>
        <dbReference type="NCBIfam" id="TIGR01928"/>
    </source>
</evidence>
<dbReference type="InterPro" id="IPR013341">
    <property type="entry name" value="Mandelate_racemase_N_dom"/>
</dbReference>
<dbReference type="HOGENOM" id="CLU_030273_4_4_9"/>
<keyword evidence="4 8" id="KW-0456">Lyase</keyword>
<dbReference type="SFLD" id="SFLDG00180">
    <property type="entry name" value="muconate_cycloisomerase"/>
    <property type="match status" value="1"/>
</dbReference>
<dbReference type="InterPro" id="IPR029017">
    <property type="entry name" value="Enolase-like_N"/>
</dbReference>
<dbReference type="Gene3D" id="3.20.20.120">
    <property type="entry name" value="Enolase-like C-terminal domain"/>
    <property type="match status" value="1"/>
</dbReference>
<dbReference type="EC" id="4.2.1.113" evidence="5 6"/>
<gene>
    <name evidence="8" type="ordered locus">Sulac_0731</name>
</gene>
<dbReference type="PATRIC" id="fig|679936.5.peg.779"/>
<evidence type="ECO:0000256" key="4">
    <source>
        <dbReference type="ARBA" id="ARBA00023239"/>
    </source>
</evidence>
<dbReference type="SUPFAM" id="SSF51604">
    <property type="entry name" value="Enolase C-terminal domain-like"/>
    <property type="match status" value="1"/>
</dbReference>
<dbReference type="InterPro" id="IPR010197">
    <property type="entry name" value="OSBS/NAAAR"/>
</dbReference>
<dbReference type="Proteomes" id="UP000005439">
    <property type="component" value="Chromosome"/>
</dbReference>
<dbReference type="STRING" id="679936.Sulac_0731"/>
<reference evidence="9" key="1">
    <citation type="submission" date="2011-12" db="EMBL/GenBank/DDBJ databases">
        <title>The complete genome of chromosome of Sulfobacillus acidophilus DSM 10332.</title>
        <authorList>
            <person name="Lucas S."/>
            <person name="Han J."/>
            <person name="Lapidus A."/>
            <person name="Bruce D."/>
            <person name="Goodwin L."/>
            <person name="Pitluck S."/>
            <person name="Peters L."/>
            <person name="Kyrpides N."/>
            <person name="Mavromatis K."/>
            <person name="Ivanova N."/>
            <person name="Mikhailova N."/>
            <person name="Chertkov O."/>
            <person name="Saunders E."/>
            <person name="Detter J.C."/>
            <person name="Tapia R."/>
            <person name="Han C."/>
            <person name="Land M."/>
            <person name="Hauser L."/>
            <person name="Markowitz V."/>
            <person name="Cheng J.-F."/>
            <person name="Hugenholtz P."/>
            <person name="Woyke T."/>
            <person name="Wu D."/>
            <person name="Pukall R."/>
            <person name="Gehrich-Schroeter G."/>
            <person name="Schneider S."/>
            <person name="Klenk H.-P."/>
            <person name="Eisen J.A."/>
        </authorList>
    </citation>
    <scope>NUCLEOTIDE SEQUENCE [LARGE SCALE GENOMIC DNA]</scope>
    <source>
        <strain evidence="9">ATCC 700253 / DSM 10332 / NAL</strain>
    </source>
</reference>
<evidence type="ECO:0000313" key="9">
    <source>
        <dbReference type="Proteomes" id="UP000005439"/>
    </source>
</evidence>
<reference evidence="8 9" key="2">
    <citation type="journal article" date="2012" name="Stand. Genomic Sci.">
        <title>Complete genome sequence of the moderately thermophilic mineral-sulfide-oxidizing firmicute Sulfobacillus acidophilus type strain (NAL(T)).</title>
        <authorList>
            <person name="Anderson I."/>
            <person name="Chertkov O."/>
            <person name="Chen A."/>
            <person name="Saunders E."/>
            <person name="Lapidus A."/>
            <person name="Nolan M."/>
            <person name="Lucas S."/>
            <person name="Hammon N."/>
            <person name="Deshpande S."/>
            <person name="Cheng J.F."/>
            <person name="Han C."/>
            <person name="Tapia R."/>
            <person name="Goodwin L.A."/>
            <person name="Pitluck S."/>
            <person name="Liolios K."/>
            <person name="Pagani I."/>
            <person name="Ivanova N."/>
            <person name="Mikhailova N."/>
            <person name="Pati A."/>
            <person name="Palaniappan K."/>
            <person name="Land M."/>
            <person name="Pan C."/>
            <person name="Rohde M."/>
            <person name="Pukall R."/>
            <person name="Goker M."/>
            <person name="Detter J.C."/>
            <person name="Woyke T."/>
            <person name="Bristow J."/>
            <person name="Eisen J.A."/>
            <person name="Markowitz V."/>
            <person name="Hugenholtz P."/>
            <person name="Kyrpides N.C."/>
            <person name="Klenk H.P."/>
            <person name="Mavromatis K."/>
        </authorList>
    </citation>
    <scope>NUCLEOTIDE SEQUENCE [LARGE SCALE GENOMIC DNA]</scope>
    <source>
        <strain evidence="9">ATCC 700253 / DSM 10332 / NAL</strain>
    </source>
</reference>
<feature type="domain" description="Mandelate racemase/muconate lactonizing enzyme C-terminal" evidence="7">
    <location>
        <begin position="144"/>
        <end position="237"/>
    </location>
</feature>
<dbReference type="CDD" id="cd03317">
    <property type="entry name" value="NAAAR"/>
    <property type="match status" value="1"/>
</dbReference>
<evidence type="ECO:0000256" key="1">
    <source>
        <dbReference type="ARBA" id="ARBA00001968"/>
    </source>
</evidence>
<dbReference type="EMBL" id="CP003179">
    <property type="protein sequence ID" value="AEW04238.1"/>
    <property type="molecule type" value="Genomic_DNA"/>
</dbReference>
<name>G8U0L6_SULAD</name>
<keyword evidence="2" id="KW-0479">Metal-binding</keyword>
<dbReference type="AlphaFoldDB" id="G8U0L6"/>
<dbReference type="InterPro" id="IPR013342">
    <property type="entry name" value="Mandelate_racemase_C"/>
</dbReference>
<dbReference type="SFLD" id="SFLDF00009">
    <property type="entry name" value="o-succinylbenzoate_synthase"/>
    <property type="match status" value="1"/>
</dbReference>
<keyword evidence="3" id="KW-0460">Magnesium</keyword>
<dbReference type="SFLD" id="SFLDS00001">
    <property type="entry name" value="Enolase"/>
    <property type="match status" value="1"/>
</dbReference>
<dbReference type="NCBIfam" id="TIGR01928">
    <property type="entry name" value="menC_lowGC_arch"/>
    <property type="match status" value="1"/>
</dbReference>
<evidence type="ECO:0000256" key="5">
    <source>
        <dbReference type="ARBA" id="ARBA00029491"/>
    </source>
</evidence>
<dbReference type="GO" id="GO:0009234">
    <property type="term" value="P:menaquinone biosynthetic process"/>
    <property type="evidence" value="ECO:0007669"/>
    <property type="project" value="UniProtKB-UniRule"/>
</dbReference>
<dbReference type="KEGG" id="sap:Sulac_0731"/>
<accession>G8U0L6</accession>
<protein>
    <recommendedName>
        <fullName evidence="5 6">o-succinylbenzoate synthase</fullName>
        <ecNumber evidence="5 6">4.2.1.113</ecNumber>
    </recommendedName>
</protein>
<dbReference type="UniPathway" id="UPA00079"/>
<dbReference type="GO" id="GO:0043748">
    <property type="term" value="F:O-succinylbenzoate synthase activity"/>
    <property type="evidence" value="ECO:0007669"/>
    <property type="project" value="UniProtKB-EC"/>
</dbReference>
<evidence type="ECO:0000256" key="2">
    <source>
        <dbReference type="ARBA" id="ARBA00022723"/>
    </source>
</evidence>
<dbReference type="UniPathway" id="UPA01057">
    <property type="reaction ID" value="UER00165"/>
</dbReference>
<dbReference type="SUPFAM" id="SSF54826">
    <property type="entry name" value="Enolase N-terminal domain-like"/>
    <property type="match status" value="1"/>
</dbReference>
<dbReference type="Pfam" id="PF02746">
    <property type="entry name" value="MR_MLE_N"/>
    <property type="match status" value="1"/>
</dbReference>
<dbReference type="SMART" id="SM00922">
    <property type="entry name" value="MR_MLE"/>
    <property type="match status" value="1"/>
</dbReference>
<keyword evidence="9" id="KW-1185">Reference proteome</keyword>
<dbReference type="Pfam" id="PF13378">
    <property type="entry name" value="MR_MLE_C"/>
    <property type="match status" value="1"/>
</dbReference>
<evidence type="ECO:0000256" key="3">
    <source>
        <dbReference type="ARBA" id="ARBA00022842"/>
    </source>
</evidence>
<evidence type="ECO:0000313" key="8">
    <source>
        <dbReference type="EMBL" id="AEW04238.1"/>
    </source>
</evidence>
<dbReference type="Gene3D" id="3.30.390.10">
    <property type="entry name" value="Enolase-like, N-terminal domain"/>
    <property type="match status" value="1"/>
</dbReference>
<comment type="cofactor">
    <cofactor evidence="1">
        <name>a divalent metal cation</name>
        <dbReference type="ChEBI" id="CHEBI:60240"/>
    </cofactor>
</comment>
<sequence>MQIELIDLDFVELPLKAPFETSMGRESVKSAWLVTLWAEGIPGYAECVADAHPFYTEETHATVYYAWKNDLVPRLAAQPIGDPETVSTRWTGVRGHRMAKAALEMAVWDWFGRARGIPLWRLLGGDPGRRQIPVGVSIGIQPSLEALKDLAIQYQAEGYQRIKIKIKPGWDVLPVKTLREALGASMPMMADANSAYRPDDAEDLARLDDFRLMMLEQPLAYDDLVDHQQLARRLRTPICLDESIRSAEDARRAFQMGACSVINIKPGRVGGYQEAKRIHDIAMERGYGVWCGGMLETGIGRAHNLHLSTLPNFRWPGDTSASDRYFVEDLVDPPFQLNPDGTLSVPEGPGIGVYPDPDRLRRFRRYHETWRGQTLRISGGIPDDLFRGRGVQR</sequence>
<dbReference type="GO" id="GO:0016854">
    <property type="term" value="F:racemase and epimerase activity"/>
    <property type="evidence" value="ECO:0007669"/>
    <property type="project" value="UniProtKB-ARBA"/>
</dbReference>
<evidence type="ECO:0000259" key="7">
    <source>
        <dbReference type="SMART" id="SM00922"/>
    </source>
</evidence>
<dbReference type="InterPro" id="IPR029065">
    <property type="entry name" value="Enolase_C-like"/>
</dbReference>